<dbReference type="EMBL" id="QUSF01000019">
    <property type="protein sequence ID" value="RLW02285.1"/>
    <property type="molecule type" value="Genomic_DNA"/>
</dbReference>
<keyword evidence="2" id="KW-1185">Reference proteome</keyword>
<evidence type="ECO:0000313" key="1">
    <source>
        <dbReference type="EMBL" id="RLW02285.1"/>
    </source>
</evidence>
<proteinExistence type="predicted"/>
<dbReference type="AlphaFoldDB" id="A0A3L8SHZ9"/>
<evidence type="ECO:0000313" key="2">
    <source>
        <dbReference type="Proteomes" id="UP000276834"/>
    </source>
</evidence>
<sequence>MAMPAFPGSATCSRHRVTTAEVIYDKGFSVAKEEPPEQQQEIQALQIQPYIRKIIPWRDLTCLRWCFCAAGAALWV</sequence>
<protein>
    <submittedName>
        <fullName evidence="1">Uncharacterized protein</fullName>
    </submittedName>
</protein>
<comment type="caution">
    <text evidence="1">The sequence shown here is derived from an EMBL/GenBank/DDBJ whole genome shotgun (WGS) entry which is preliminary data.</text>
</comment>
<accession>A0A3L8SHZ9</accession>
<gene>
    <name evidence="1" type="ORF">DV515_00007493</name>
</gene>
<dbReference type="Proteomes" id="UP000276834">
    <property type="component" value="Unassembled WGS sequence"/>
</dbReference>
<name>A0A3L8SHZ9_CHLGU</name>
<reference evidence="1 2" key="1">
    <citation type="journal article" date="2018" name="Proc. R. Soc. B">
        <title>A non-coding region near Follistatin controls head colour polymorphism in the Gouldian finch.</title>
        <authorList>
            <person name="Toomey M.B."/>
            <person name="Marques C.I."/>
            <person name="Andrade P."/>
            <person name="Araujo P.M."/>
            <person name="Sabatino S."/>
            <person name="Gazda M.A."/>
            <person name="Afonso S."/>
            <person name="Lopes R.J."/>
            <person name="Corbo J.C."/>
            <person name="Carneiro M."/>
        </authorList>
    </citation>
    <scope>NUCLEOTIDE SEQUENCE [LARGE SCALE GENOMIC DNA]</scope>
    <source>
        <strain evidence="1">Red01</strain>
        <tissue evidence="1">Muscle</tissue>
    </source>
</reference>
<organism evidence="1 2">
    <name type="scientific">Chloebia gouldiae</name>
    <name type="common">Gouldian finch</name>
    <name type="synonym">Erythrura gouldiae</name>
    <dbReference type="NCBI Taxonomy" id="44316"/>
    <lineage>
        <taxon>Eukaryota</taxon>
        <taxon>Metazoa</taxon>
        <taxon>Chordata</taxon>
        <taxon>Craniata</taxon>
        <taxon>Vertebrata</taxon>
        <taxon>Euteleostomi</taxon>
        <taxon>Archelosauria</taxon>
        <taxon>Archosauria</taxon>
        <taxon>Dinosauria</taxon>
        <taxon>Saurischia</taxon>
        <taxon>Theropoda</taxon>
        <taxon>Coelurosauria</taxon>
        <taxon>Aves</taxon>
        <taxon>Neognathae</taxon>
        <taxon>Neoaves</taxon>
        <taxon>Telluraves</taxon>
        <taxon>Australaves</taxon>
        <taxon>Passeriformes</taxon>
        <taxon>Passeroidea</taxon>
        <taxon>Passeridae</taxon>
        <taxon>Chloebia</taxon>
    </lineage>
</organism>